<dbReference type="PANTHER" id="PTHR42648">
    <property type="entry name" value="TRANSPOSASE, PUTATIVE-RELATED"/>
    <property type="match status" value="1"/>
</dbReference>
<protein>
    <submittedName>
        <fullName evidence="8">Copia-type polyprotein</fullName>
    </submittedName>
</protein>
<keyword evidence="3" id="KW-0378">Hydrolase</keyword>
<evidence type="ECO:0000256" key="5">
    <source>
        <dbReference type="SAM" id="MobiDB-lite"/>
    </source>
</evidence>
<dbReference type="Pfam" id="PF07727">
    <property type="entry name" value="RVT_2"/>
    <property type="match status" value="1"/>
</dbReference>
<feature type="domain" description="Integrase catalytic" evidence="7">
    <location>
        <begin position="322"/>
        <end position="494"/>
    </location>
</feature>
<dbReference type="PROSITE" id="PS50994">
    <property type="entry name" value="INTEGRASE"/>
    <property type="match status" value="1"/>
</dbReference>
<comment type="caution">
    <text evidence="8">The sequence shown here is derived from an EMBL/GenBank/DDBJ whole genome shotgun (WGS) entry which is preliminary data.</text>
</comment>
<dbReference type="GO" id="GO:0003676">
    <property type="term" value="F:nucleic acid binding"/>
    <property type="evidence" value="ECO:0007669"/>
    <property type="project" value="InterPro"/>
</dbReference>
<dbReference type="InterPro" id="IPR036875">
    <property type="entry name" value="Znf_CCHC_sf"/>
</dbReference>
<keyword evidence="1" id="KW-0645">Protease</keyword>
<dbReference type="InterPro" id="IPR057670">
    <property type="entry name" value="SH3_retrovirus"/>
</dbReference>
<dbReference type="Gene3D" id="3.30.420.10">
    <property type="entry name" value="Ribonuclease H-like superfamily/Ribonuclease H"/>
    <property type="match status" value="1"/>
</dbReference>
<dbReference type="InterPro" id="IPR001878">
    <property type="entry name" value="Znf_CCHC"/>
</dbReference>
<dbReference type="SUPFAM" id="SSF53098">
    <property type="entry name" value="Ribonuclease H-like"/>
    <property type="match status" value="1"/>
</dbReference>
<feature type="compositionally biased region" description="Acidic residues" evidence="5">
    <location>
        <begin position="110"/>
        <end position="120"/>
    </location>
</feature>
<dbReference type="SUPFAM" id="SSF57756">
    <property type="entry name" value="Retrovirus zinc finger-like domains"/>
    <property type="match status" value="1"/>
</dbReference>
<dbReference type="AlphaFoldDB" id="A0A2K3LIA6"/>
<feature type="region of interest" description="Disordered" evidence="5">
    <location>
        <begin position="586"/>
        <end position="610"/>
    </location>
</feature>
<dbReference type="EMBL" id="ASHM01033760">
    <property type="protein sequence ID" value="PNX78253.1"/>
    <property type="molecule type" value="Genomic_DNA"/>
</dbReference>
<dbReference type="STRING" id="57577.A0A2K3LIA6"/>
<sequence length="780" mass="87906">QAREIRFSERSANTEKDSNQALYAHSKSKNGKKQWGKNKKDSQVAGSNGNDKAESSNKGGGGNVNPNKFKKNLKCYCCGKKGHFAEECWFNKENKGKGKKKYKEEANVVQEEDSSDDDDESEVKVMMATLSEDSHQGNHWFLDTGCSNHMTSHKEWLIEIDATRKSKVRFADDRTIQAEGIGKLVIDKDDGNNVIMEDVLYVPGMKSNLLSLGQLIQKGFEVEMKNKVLALYDAEQNLILKTPLSKNRTFQINLTTAKVMCLSATETLDENWIWHARYGHLNFKSLKDLGTNKMVNGLPIIKIPEKVCQVCMIGKQSRKSFKSELPSRASNLLEVIHSDVCGPFEVPSLGGNKYFISFVDEFSRMMWIYLIKVKSESFDVFRKFKKKVEKYSEKSIKILRTDGGGEYTSNEFKQFLVEQGIEHEITAPYTPQHNGLAERRNRTVLNMVRSMIREKSLPSYLWGEAASTAVYILNKCPTKRLTKSVPEEIWSGRKPTVKHLRVFGALCYSHIPDQRRTKLQDKSKQVILVGYHPTGAYRLYDPVKEKIEIGRDVVVCESENWDWKGKSTTVINPLLSDIDDDAEITTANNGASTSSHGNAENGNVVSTIPAGSKRTRIPSTRLLDCEVYADDAIDAEGDLVHFALFVDTEPVNIEDAIASKVWKQAMTEEIEAIERNNTWYLTDLPSNKHQIAVKWVFKVKLNSDGSVAKHKARLVAKGFLQKAGLDYDEVYALVARIETIRLVIAIASAKKWSLSQMDVKSAFLNGSLDEEVYVSQPPGF</sequence>
<keyword evidence="4" id="KW-0862">Zinc</keyword>
<dbReference type="Pfam" id="PF22936">
    <property type="entry name" value="Pol_BBD"/>
    <property type="match status" value="1"/>
</dbReference>
<feature type="non-terminal residue" evidence="8">
    <location>
        <position position="780"/>
    </location>
</feature>
<dbReference type="InterPro" id="IPR039537">
    <property type="entry name" value="Retrotran_Ty1/copia-like"/>
</dbReference>
<dbReference type="InterPro" id="IPR012337">
    <property type="entry name" value="RNaseH-like_sf"/>
</dbReference>
<dbReference type="GO" id="GO:0008270">
    <property type="term" value="F:zinc ion binding"/>
    <property type="evidence" value="ECO:0007669"/>
    <property type="project" value="UniProtKB-KW"/>
</dbReference>
<feature type="region of interest" description="Disordered" evidence="5">
    <location>
        <begin position="99"/>
        <end position="120"/>
    </location>
</feature>
<dbReference type="Pfam" id="PF13976">
    <property type="entry name" value="gag_pre-integrs"/>
    <property type="match status" value="1"/>
</dbReference>
<reference evidence="8 9" key="1">
    <citation type="journal article" date="2014" name="Am. J. Bot.">
        <title>Genome assembly and annotation for red clover (Trifolium pratense; Fabaceae).</title>
        <authorList>
            <person name="Istvanek J."/>
            <person name="Jaros M."/>
            <person name="Krenek A."/>
            <person name="Repkova J."/>
        </authorList>
    </citation>
    <scope>NUCLEOTIDE SEQUENCE [LARGE SCALE GENOMIC DNA]</scope>
    <source>
        <strain evidence="9">cv. Tatra</strain>
        <tissue evidence="8">Young leaves</tissue>
    </source>
</reference>
<feature type="domain" description="CCHC-type" evidence="6">
    <location>
        <begin position="74"/>
        <end position="88"/>
    </location>
</feature>
<reference evidence="8 9" key="2">
    <citation type="journal article" date="2017" name="Front. Plant Sci.">
        <title>Gene Classification and Mining of Molecular Markers Useful in Red Clover (Trifolium pratense) Breeding.</title>
        <authorList>
            <person name="Istvanek J."/>
            <person name="Dluhosova J."/>
            <person name="Dluhos P."/>
            <person name="Patkova L."/>
            <person name="Nedelnik J."/>
            <person name="Repkova J."/>
        </authorList>
    </citation>
    <scope>NUCLEOTIDE SEQUENCE [LARGE SCALE GENOMIC DNA]</scope>
    <source>
        <strain evidence="9">cv. Tatra</strain>
        <tissue evidence="8">Young leaves</tissue>
    </source>
</reference>
<dbReference type="PROSITE" id="PS50158">
    <property type="entry name" value="ZF_CCHC"/>
    <property type="match status" value="1"/>
</dbReference>
<dbReference type="PANTHER" id="PTHR42648:SF18">
    <property type="entry name" value="RETROTRANSPOSON, UNCLASSIFIED-LIKE PROTEIN"/>
    <property type="match status" value="1"/>
</dbReference>
<feature type="non-terminal residue" evidence="8">
    <location>
        <position position="1"/>
    </location>
</feature>
<dbReference type="GO" id="GO:0006508">
    <property type="term" value="P:proteolysis"/>
    <property type="evidence" value="ECO:0007669"/>
    <property type="project" value="UniProtKB-KW"/>
</dbReference>
<feature type="compositionally biased region" description="Basic residues" evidence="5">
    <location>
        <begin position="26"/>
        <end position="37"/>
    </location>
</feature>
<feature type="compositionally biased region" description="Basic and acidic residues" evidence="5">
    <location>
        <begin position="1"/>
        <end position="18"/>
    </location>
</feature>
<dbReference type="InterPro" id="IPR036397">
    <property type="entry name" value="RNaseH_sf"/>
</dbReference>
<accession>A0A2K3LIA6</accession>
<keyword evidence="4" id="KW-0863">Zinc-finger</keyword>
<name>A0A2K3LIA6_TRIPR</name>
<dbReference type="Pfam" id="PF00665">
    <property type="entry name" value="rve"/>
    <property type="match status" value="1"/>
</dbReference>
<dbReference type="GO" id="GO:0015074">
    <property type="term" value="P:DNA integration"/>
    <property type="evidence" value="ECO:0007669"/>
    <property type="project" value="InterPro"/>
</dbReference>
<evidence type="ECO:0000256" key="3">
    <source>
        <dbReference type="ARBA" id="ARBA00022801"/>
    </source>
</evidence>
<evidence type="ECO:0000313" key="9">
    <source>
        <dbReference type="Proteomes" id="UP000236291"/>
    </source>
</evidence>
<dbReference type="Proteomes" id="UP000236291">
    <property type="component" value="Unassembled WGS sequence"/>
</dbReference>
<evidence type="ECO:0000259" key="6">
    <source>
        <dbReference type="PROSITE" id="PS50158"/>
    </source>
</evidence>
<feature type="region of interest" description="Disordered" evidence="5">
    <location>
        <begin position="1"/>
        <end position="65"/>
    </location>
</feature>
<feature type="compositionally biased region" description="Polar residues" evidence="5">
    <location>
        <begin position="586"/>
        <end position="606"/>
    </location>
</feature>
<dbReference type="InterPro" id="IPR025724">
    <property type="entry name" value="GAG-pre-integrase_dom"/>
</dbReference>
<dbReference type="Pfam" id="PF25597">
    <property type="entry name" value="SH3_retrovirus"/>
    <property type="match status" value="1"/>
</dbReference>
<dbReference type="GO" id="GO:0008233">
    <property type="term" value="F:peptidase activity"/>
    <property type="evidence" value="ECO:0007669"/>
    <property type="project" value="UniProtKB-KW"/>
</dbReference>
<evidence type="ECO:0000313" key="8">
    <source>
        <dbReference type="EMBL" id="PNX78253.1"/>
    </source>
</evidence>
<dbReference type="InterPro" id="IPR013103">
    <property type="entry name" value="RVT_2"/>
</dbReference>
<evidence type="ECO:0000256" key="1">
    <source>
        <dbReference type="ARBA" id="ARBA00022670"/>
    </source>
</evidence>
<proteinExistence type="predicted"/>
<dbReference type="InterPro" id="IPR001584">
    <property type="entry name" value="Integrase_cat-core"/>
</dbReference>
<dbReference type="InterPro" id="IPR054722">
    <property type="entry name" value="PolX-like_BBD"/>
</dbReference>
<organism evidence="8 9">
    <name type="scientific">Trifolium pratense</name>
    <name type="common">Red clover</name>
    <dbReference type="NCBI Taxonomy" id="57577"/>
    <lineage>
        <taxon>Eukaryota</taxon>
        <taxon>Viridiplantae</taxon>
        <taxon>Streptophyta</taxon>
        <taxon>Embryophyta</taxon>
        <taxon>Tracheophyta</taxon>
        <taxon>Spermatophyta</taxon>
        <taxon>Magnoliopsida</taxon>
        <taxon>eudicotyledons</taxon>
        <taxon>Gunneridae</taxon>
        <taxon>Pentapetalae</taxon>
        <taxon>rosids</taxon>
        <taxon>fabids</taxon>
        <taxon>Fabales</taxon>
        <taxon>Fabaceae</taxon>
        <taxon>Papilionoideae</taxon>
        <taxon>50 kb inversion clade</taxon>
        <taxon>NPAAA clade</taxon>
        <taxon>Hologalegina</taxon>
        <taxon>IRL clade</taxon>
        <taxon>Trifolieae</taxon>
        <taxon>Trifolium</taxon>
    </lineage>
</organism>
<gene>
    <name evidence="8" type="ORF">L195_g034230</name>
</gene>
<evidence type="ECO:0000259" key="7">
    <source>
        <dbReference type="PROSITE" id="PS50994"/>
    </source>
</evidence>
<evidence type="ECO:0000256" key="4">
    <source>
        <dbReference type="PROSITE-ProRule" id="PRU00047"/>
    </source>
</evidence>
<evidence type="ECO:0000256" key="2">
    <source>
        <dbReference type="ARBA" id="ARBA00022723"/>
    </source>
</evidence>
<keyword evidence="2" id="KW-0479">Metal-binding</keyword>